<keyword evidence="1" id="KW-0539">Nucleus</keyword>
<gene>
    <name evidence="4 6" type="ORF">BDZ99DRAFT_479448</name>
</gene>
<dbReference type="OrthoDB" id="3251668at2759"/>
<dbReference type="GeneID" id="54463127"/>
<feature type="compositionally biased region" description="Acidic residues" evidence="2">
    <location>
        <begin position="288"/>
        <end position="299"/>
    </location>
</feature>
<reference evidence="6" key="3">
    <citation type="submission" date="2025-04" db="UniProtKB">
        <authorList>
            <consortium name="RefSeq"/>
        </authorList>
    </citation>
    <scope>IDENTIFICATION</scope>
    <source>
        <strain evidence="6">CBS 304.34</strain>
    </source>
</reference>
<evidence type="ECO:0000313" key="5">
    <source>
        <dbReference type="Proteomes" id="UP000504636"/>
    </source>
</evidence>
<evidence type="ECO:0000256" key="1">
    <source>
        <dbReference type="ARBA" id="ARBA00023242"/>
    </source>
</evidence>
<dbReference type="GO" id="GO:0000981">
    <property type="term" value="F:DNA-binding transcription factor activity, RNA polymerase II-specific"/>
    <property type="evidence" value="ECO:0007669"/>
    <property type="project" value="InterPro"/>
</dbReference>
<evidence type="ECO:0000313" key="6">
    <source>
        <dbReference type="RefSeq" id="XP_033573135.1"/>
    </source>
</evidence>
<dbReference type="AlphaFoldDB" id="A0A6A6YBI2"/>
<sequence>MDTVKARRPRGPKPKTTYRVQNLENLAYHFQNELQSTSQSIIPETDSAQFVFYNDSTIQLSATAVHSGKAGNKYPTLPPNGHVDTVISLEEALYRTTEPKPKVKPQRVVARSIIEVFQKVDGFKYTERQASSTIDDGTRFKYVCADSLQNPDRVANAASRSHGSSALPVEKKPNKHKPTFDCGGSIFITFSLKKECINVVYRHNPIHGAYVSQEQGIQRTTSVISSDTLCSDSALPALENLPLAPVSQSAPTPKRKANPTTTAEAGLGETVTPKKRQRKNSSAVTQDEPMESEPVDNEPEFPVPVTPRQDSSPWLLQNTSSGFEETQNGFPSASSSYPQQLPTLRFIGQTQDKRRCLRTRCDSCHVKKIKCDGAKPSCSTCIKRSRICSYSET</sequence>
<dbReference type="Pfam" id="PF00172">
    <property type="entry name" value="Zn_clus"/>
    <property type="match status" value="1"/>
</dbReference>
<evidence type="ECO:0000256" key="2">
    <source>
        <dbReference type="SAM" id="MobiDB-lite"/>
    </source>
</evidence>
<dbReference type="Gene3D" id="4.10.240.10">
    <property type="entry name" value="Zn(2)-C6 fungal-type DNA-binding domain"/>
    <property type="match status" value="1"/>
</dbReference>
<protein>
    <recommendedName>
        <fullName evidence="3">Zn(2)-C6 fungal-type domain-containing protein</fullName>
    </recommendedName>
</protein>
<keyword evidence="5" id="KW-1185">Reference proteome</keyword>
<dbReference type="PROSITE" id="PS50048">
    <property type="entry name" value="ZN2_CY6_FUNGAL_2"/>
    <property type="match status" value="1"/>
</dbReference>
<dbReference type="GO" id="GO:0008270">
    <property type="term" value="F:zinc ion binding"/>
    <property type="evidence" value="ECO:0007669"/>
    <property type="project" value="InterPro"/>
</dbReference>
<dbReference type="Proteomes" id="UP000504636">
    <property type="component" value="Unplaced"/>
</dbReference>
<dbReference type="SUPFAM" id="SSF57701">
    <property type="entry name" value="Zn2/Cys6 DNA-binding domain"/>
    <property type="match status" value="1"/>
</dbReference>
<reference evidence="6" key="2">
    <citation type="submission" date="2020-04" db="EMBL/GenBank/DDBJ databases">
        <authorList>
            <consortium name="NCBI Genome Project"/>
        </authorList>
    </citation>
    <scope>NUCLEOTIDE SEQUENCE</scope>
    <source>
        <strain evidence="6">CBS 304.34</strain>
    </source>
</reference>
<dbReference type="EMBL" id="MU003707">
    <property type="protein sequence ID" value="KAF2806171.1"/>
    <property type="molecule type" value="Genomic_DNA"/>
</dbReference>
<organism evidence="4">
    <name type="scientific">Mytilinidion resinicola</name>
    <dbReference type="NCBI Taxonomy" id="574789"/>
    <lineage>
        <taxon>Eukaryota</taxon>
        <taxon>Fungi</taxon>
        <taxon>Dikarya</taxon>
        <taxon>Ascomycota</taxon>
        <taxon>Pezizomycotina</taxon>
        <taxon>Dothideomycetes</taxon>
        <taxon>Pleosporomycetidae</taxon>
        <taxon>Mytilinidiales</taxon>
        <taxon>Mytilinidiaceae</taxon>
        <taxon>Mytilinidion</taxon>
    </lineage>
</organism>
<feature type="region of interest" description="Disordered" evidence="2">
    <location>
        <begin position="242"/>
        <end position="317"/>
    </location>
</feature>
<dbReference type="PRINTS" id="PR00755">
    <property type="entry name" value="AFLATOXINBRP"/>
</dbReference>
<feature type="region of interest" description="Disordered" evidence="2">
    <location>
        <begin position="153"/>
        <end position="175"/>
    </location>
</feature>
<name>A0A6A6YBI2_9PEZI</name>
<feature type="domain" description="Zn(2)-C6 fungal-type" evidence="3">
    <location>
        <begin position="360"/>
        <end position="390"/>
    </location>
</feature>
<proteinExistence type="predicted"/>
<dbReference type="SMART" id="SM00066">
    <property type="entry name" value="GAL4"/>
    <property type="match status" value="1"/>
</dbReference>
<feature type="compositionally biased region" description="Polar residues" evidence="2">
    <location>
        <begin position="308"/>
        <end position="317"/>
    </location>
</feature>
<dbReference type="InterPro" id="IPR036864">
    <property type="entry name" value="Zn2-C6_fun-type_DNA-bd_sf"/>
</dbReference>
<evidence type="ECO:0000313" key="4">
    <source>
        <dbReference type="EMBL" id="KAF2806171.1"/>
    </source>
</evidence>
<evidence type="ECO:0000259" key="3">
    <source>
        <dbReference type="PROSITE" id="PS50048"/>
    </source>
</evidence>
<dbReference type="InterPro" id="IPR001138">
    <property type="entry name" value="Zn2Cys6_DnaBD"/>
</dbReference>
<reference evidence="4 6" key="1">
    <citation type="journal article" date="2020" name="Stud. Mycol.">
        <title>101 Dothideomycetes genomes: a test case for predicting lifestyles and emergence of pathogens.</title>
        <authorList>
            <person name="Haridas S."/>
            <person name="Albert R."/>
            <person name="Binder M."/>
            <person name="Bloem J."/>
            <person name="Labutti K."/>
            <person name="Salamov A."/>
            <person name="Andreopoulos B."/>
            <person name="Baker S."/>
            <person name="Barry K."/>
            <person name="Bills G."/>
            <person name="Bluhm B."/>
            <person name="Cannon C."/>
            <person name="Castanera R."/>
            <person name="Culley D."/>
            <person name="Daum C."/>
            <person name="Ezra D."/>
            <person name="Gonzalez J."/>
            <person name="Henrissat B."/>
            <person name="Kuo A."/>
            <person name="Liang C."/>
            <person name="Lipzen A."/>
            <person name="Lutzoni F."/>
            <person name="Magnuson J."/>
            <person name="Mondo S."/>
            <person name="Nolan M."/>
            <person name="Ohm R."/>
            <person name="Pangilinan J."/>
            <person name="Park H.-J."/>
            <person name="Ramirez L."/>
            <person name="Alfaro M."/>
            <person name="Sun H."/>
            <person name="Tritt A."/>
            <person name="Yoshinaga Y."/>
            <person name="Zwiers L.-H."/>
            <person name="Turgeon B."/>
            <person name="Goodwin S."/>
            <person name="Spatafora J."/>
            <person name="Crous P."/>
            <person name="Grigoriev I."/>
        </authorList>
    </citation>
    <scope>NUCLEOTIDE SEQUENCE</scope>
    <source>
        <strain evidence="4 6">CBS 304.34</strain>
    </source>
</reference>
<dbReference type="CDD" id="cd00067">
    <property type="entry name" value="GAL4"/>
    <property type="match status" value="1"/>
</dbReference>
<dbReference type="RefSeq" id="XP_033573135.1">
    <property type="nucleotide sequence ID" value="XM_033722234.1"/>
</dbReference>
<accession>A0A6A6YBI2</accession>